<evidence type="ECO:0000256" key="9">
    <source>
        <dbReference type="HAMAP-Rule" id="MF_00275"/>
    </source>
</evidence>
<keyword evidence="3 9" id="KW-0633">Potassium transport</keyword>
<dbReference type="GO" id="GO:0005886">
    <property type="term" value="C:plasma membrane"/>
    <property type="evidence" value="ECO:0007669"/>
    <property type="project" value="UniProtKB-SubCell"/>
</dbReference>
<dbReference type="HAMAP" id="MF_00275">
    <property type="entry name" value="KdpA"/>
    <property type="match status" value="1"/>
</dbReference>
<keyword evidence="11" id="KW-1185">Reference proteome</keyword>
<keyword evidence="1 9" id="KW-0813">Transport</keyword>
<dbReference type="PIRSF" id="PIRSF001294">
    <property type="entry name" value="K_ATPaseA"/>
    <property type="match status" value="1"/>
</dbReference>
<feature type="transmembrane region" description="Helical" evidence="9">
    <location>
        <begin position="65"/>
        <end position="85"/>
    </location>
</feature>
<dbReference type="OrthoDB" id="9763796at2"/>
<gene>
    <name evidence="9 10" type="primary">kdpA</name>
    <name evidence="10" type="ORF">FA048_13025</name>
</gene>
<keyword evidence="8 9" id="KW-0472">Membrane</keyword>
<feature type="transmembrane region" description="Helical" evidence="9">
    <location>
        <begin position="6"/>
        <end position="27"/>
    </location>
</feature>
<dbReference type="NCBIfam" id="TIGR00680">
    <property type="entry name" value="kdpA"/>
    <property type="match status" value="1"/>
</dbReference>
<dbReference type="Proteomes" id="UP000309488">
    <property type="component" value="Unassembled WGS sequence"/>
</dbReference>
<evidence type="ECO:0000313" key="10">
    <source>
        <dbReference type="EMBL" id="TKC08077.1"/>
    </source>
</evidence>
<proteinExistence type="inferred from homology"/>
<dbReference type="AlphaFoldDB" id="A0A4U1CLD9"/>
<reference evidence="10 11" key="1">
    <citation type="submission" date="2019-04" db="EMBL/GenBank/DDBJ databases">
        <title>Pedobacter sp. RP-3-22 sp. nov., isolated from Arctic soil.</title>
        <authorList>
            <person name="Dahal R.H."/>
            <person name="Kim D.-U."/>
        </authorList>
    </citation>
    <scope>NUCLEOTIDE SEQUENCE [LARGE SCALE GENOMIC DNA]</scope>
    <source>
        <strain evidence="10 11">RP-3-22</strain>
    </source>
</reference>
<evidence type="ECO:0000256" key="8">
    <source>
        <dbReference type="ARBA" id="ARBA00023136"/>
    </source>
</evidence>
<accession>A0A4U1CLD9</accession>
<keyword evidence="2 9" id="KW-1003">Cell membrane</keyword>
<feature type="transmembrane region" description="Helical" evidence="9">
    <location>
        <begin position="133"/>
        <end position="154"/>
    </location>
</feature>
<feature type="transmembrane region" description="Helical" evidence="9">
    <location>
        <begin position="175"/>
        <end position="193"/>
    </location>
</feature>
<dbReference type="Pfam" id="PF03814">
    <property type="entry name" value="KdpA"/>
    <property type="match status" value="1"/>
</dbReference>
<evidence type="ECO:0000313" key="11">
    <source>
        <dbReference type="Proteomes" id="UP000309488"/>
    </source>
</evidence>
<name>A0A4U1CLD9_9SPHI</name>
<dbReference type="InterPro" id="IPR004623">
    <property type="entry name" value="KdpA"/>
</dbReference>
<comment type="subcellular location">
    <subcellularLocation>
        <location evidence="9">Cell membrane</location>
        <topology evidence="9">Multi-pass membrane protein</topology>
    </subcellularLocation>
</comment>
<feature type="transmembrane region" description="Helical" evidence="9">
    <location>
        <begin position="281"/>
        <end position="301"/>
    </location>
</feature>
<feature type="transmembrane region" description="Helical" evidence="9">
    <location>
        <begin position="492"/>
        <end position="519"/>
    </location>
</feature>
<keyword evidence="6 9" id="KW-1133">Transmembrane helix</keyword>
<evidence type="ECO:0000256" key="6">
    <source>
        <dbReference type="ARBA" id="ARBA00022989"/>
    </source>
</evidence>
<evidence type="ECO:0000256" key="3">
    <source>
        <dbReference type="ARBA" id="ARBA00022538"/>
    </source>
</evidence>
<feature type="transmembrane region" description="Helical" evidence="9">
    <location>
        <begin position="539"/>
        <end position="558"/>
    </location>
</feature>
<evidence type="ECO:0000256" key="7">
    <source>
        <dbReference type="ARBA" id="ARBA00023065"/>
    </source>
</evidence>
<evidence type="ECO:0000256" key="1">
    <source>
        <dbReference type="ARBA" id="ARBA00022448"/>
    </source>
</evidence>
<dbReference type="GO" id="GO:0008556">
    <property type="term" value="F:P-type potassium transmembrane transporter activity"/>
    <property type="evidence" value="ECO:0007669"/>
    <property type="project" value="InterPro"/>
</dbReference>
<dbReference type="PANTHER" id="PTHR30607">
    <property type="entry name" value="POTASSIUM-TRANSPORTING ATPASE A CHAIN"/>
    <property type="match status" value="1"/>
</dbReference>
<comment type="caution">
    <text evidence="10">The sequence shown here is derived from an EMBL/GenBank/DDBJ whole genome shotgun (WGS) entry which is preliminary data.</text>
</comment>
<keyword evidence="5 9" id="KW-0630">Potassium</keyword>
<feature type="transmembrane region" description="Helical" evidence="9">
    <location>
        <begin position="251"/>
        <end position="274"/>
    </location>
</feature>
<comment type="subunit">
    <text evidence="9">The system is composed of three essential subunits: KdpA, KdpB and KdpC.</text>
</comment>
<keyword evidence="7 9" id="KW-0406">Ion transport</keyword>
<dbReference type="EMBL" id="SWBR01000003">
    <property type="protein sequence ID" value="TKC08077.1"/>
    <property type="molecule type" value="Genomic_DNA"/>
</dbReference>
<keyword evidence="4 9" id="KW-0812">Transmembrane</keyword>
<comment type="function">
    <text evidence="9">Part of the high-affinity ATP-driven potassium transport (or Kdp) system, which catalyzes the hydrolysis of ATP coupled with the electrogenic transport of potassium into the cytoplasm. This subunit binds the extracellular potassium ions and delivers the ions to the membrane domain of KdpB through an intramembrane tunnel.</text>
</comment>
<dbReference type="GO" id="GO:0030955">
    <property type="term" value="F:potassium ion binding"/>
    <property type="evidence" value="ECO:0007669"/>
    <property type="project" value="UniProtKB-UniRule"/>
</dbReference>
<dbReference type="PANTHER" id="PTHR30607:SF2">
    <property type="entry name" value="POTASSIUM-TRANSPORTING ATPASE POTASSIUM-BINDING SUBUNIT"/>
    <property type="match status" value="1"/>
</dbReference>
<comment type="similarity">
    <text evidence="9">Belongs to the KdpA family.</text>
</comment>
<evidence type="ECO:0000256" key="4">
    <source>
        <dbReference type="ARBA" id="ARBA00022692"/>
    </source>
</evidence>
<protein>
    <recommendedName>
        <fullName evidence="9">Potassium-transporting ATPase potassium-binding subunit</fullName>
    </recommendedName>
    <alternativeName>
        <fullName evidence="9">ATP phosphohydrolase [potassium-transporting] A chain</fullName>
    </alternativeName>
    <alternativeName>
        <fullName evidence="9">Potassium-binding and translocating subunit A</fullName>
    </alternativeName>
    <alternativeName>
        <fullName evidence="9">Potassium-translocating ATPase A chain</fullName>
    </alternativeName>
</protein>
<evidence type="ECO:0000256" key="2">
    <source>
        <dbReference type="ARBA" id="ARBA00022475"/>
    </source>
</evidence>
<feature type="transmembrane region" description="Helical" evidence="9">
    <location>
        <begin position="418"/>
        <end position="441"/>
    </location>
</feature>
<feature type="transmembrane region" description="Helical" evidence="9">
    <location>
        <begin position="374"/>
        <end position="398"/>
    </location>
</feature>
<organism evidence="10 11">
    <name type="scientific">Pedobacter polaris</name>
    <dbReference type="NCBI Taxonomy" id="2571273"/>
    <lineage>
        <taxon>Bacteria</taxon>
        <taxon>Pseudomonadati</taxon>
        <taxon>Bacteroidota</taxon>
        <taxon>Sphingobacteriia</taxon>
        <taxon>Sphingobacteriales</taxon>
        <taxon>Sphingobacteriaceae</taxon>
        <taxon>Pedobacter</taxon>
    </lineage>
</organism>
<sequence>MNTELLGIVATFLLTLAIAIPLGKYLAKVFAGEKVWTDFLKPFESGIYRLSGINPKEEMNWKQHLKALLTINLVWLVYGFFVLIYQDKLPWNPDGNPGMSPDLSFNSIISFVVNCNLQHYSGETGVSYLSQHYVMMFLQFVSCATGIAAAVVLFKAFRDKTTTKLGNFWDFFVKSITRLLLPLSLVMALILTFNGTPSSYEGKDQFISLQGDTVNVSRGPAAAFIAIKHLGTNGGGWFGANSAHPLENPNYFTAMVELIAQVIIPIAMVIAFGFFIRRKKLAWTIFGVMTIGMLLLLIPTLSSELGGNPAIAKMGISQATGAMEGKEVRFGPAISAYWSTVTTIISTGSVNSMHDSSMPLTGAWQLLGMMINSFYGGCGVGILNYFIYLIIAVFISGLMVGRTPEFLGHKVEAREIKIAAIITLLSPFLILTGTAIATYTFNNYGDANWAVQPQNWLNNPGSHGFSEMLYEVTSSNANNGSGFEGLGDNNTFWNVLTGIILLLGRFLPIIGPIAIAGLLGAKKFIPESAGTLKTDTKTFALMTFAVIIVLNALSYFPALTLGPLAEYFTALSR</sequence>
<dbReference type="RefSeq" id="WP_136841692.1">
    <property type="nucleotide sequence ID" value="NZ_SWBR01000003.1"/>
</dbReference>
<evidence type="ECO:0000256" key="5">
    <source>
        <dbReference type="ARBA" id="ARBA00022958"/>
    </source>
</evidence>